<evidence type="ECO:0000256" key="1">
    <source>
        <dbReference type="ARBA" id="ARBA00004496"/>
    </source>
</evidence>
<keyword evidence="10" id="KW-0804">Transcription</keyword>
<keyword evidence="8" id="KW-0805">Transcription regulation</keyword>
<keyword evidence="5" id="KW-0678">Repressor</keyword>
<feature type="binding site" evidence="11">
    <location>
        <position position="134"/>
    </location>
    <ligand>
        <name>Zn(2+)</name>
        <dbReference type="ChEBI" id="CHEBI:29105"/>
    </ligand>
</feature>
<keyword evidence="4" id="KW-0963">Cytoplasm</keyword>
<evidence type="ECO:0000256" key="3">
    <source>
        <dbReference type="ARBA" id="ARBA00011738"/>
    </source>
</evidence>
<dbReference type="AlphaFoldDB" id="A0A7X6HCG0"/>
<comment type="cofactor">
    <cofactor evidence="11">
        <name>Zn(2+)</name>
        <dbReference type="ChEBI" id="CHEBI:29105"/>
    </cofactor>
    <text evidence="11">Binds 1 zinc ion per subunit.</text>
</comment>
<dbReference type="InterPro" id="IPR002481">
    <property type="entry name" value="FUR"/>
</dbReference>
<name>A0A7X6HCG0_9MICC</name>
<dbReference type="GO" id="GO:0003700">
    <property type="term" value="F:DNA-binding transcription factor activity"/>
    <property type="evidence" value="ECO:0007669"/>
    <property type="project" value="InterPro"/>
</dbReference>
<keyword evidence="9" id="KW-0238">DNA-binding</keyword>
<dbReference type="InterPro" id="IPR036390">
    <property type="entry name" value="WH_DNA-bd_sf"/>
</dbReference>
<gene>
    <name evidence="13" type="ORF">HGG74_07745</name>
</gene>
<sequence length="138" mass="15539">MSAWGRRPEVLRMTRQRSALTALLEQTPDFRSAQQLHEMLRGQGEAISLATVYRALQAMAEEGEVDVLRGSDSELRYRRCRRGEHHHHLVCRSCGHTVEVTETVVERWAARTAREHGFAAVSHAVELSGLCASCLDKT</sequence>
<dbReference type="CDD" id="cd07153">
    <property type="entry name" value="Fur_like"/>
    <property type="match status" value="1"/>
</dbReference>
<dbReference type="Gene3D" id="3.30.1490.190">
    <property type="match status" value="1"/>
</dbReference>
<dbReference type="InterPro" id="IPR036388">
    <property type="entry name" value="WH-like_DNA-bd_sf"/>
</dbReference>
<comment type="subunit">
    <text evidence="3">Homodimer.</text>
</comment>
<keyword evidence="14" id="KW-1185">Reference proteome</keyword>
<evidence type="ECO:0000313" key="13">
    <source>
        <dbReference type="EMBL" id="NKX54436.1"/>
    </source>
</evidence>
<evidence type="ECO:0000256" key="11">
    <source>
        <dbReference type="PIRSR" id="PIRSR602481-1"/>
    </source>
</evidence>
<evidence type="ECO:0000256" key="2">
    <source>
        <dbReference type="ARBA" id="ARBA00007957"/>
    </source>
</evidence>
<evidence type="ECO:0000256" key="10">
    <source>
        <dbReference type="ARBA" id="ARBA00023163"/>
    </source>
</evidence>
<dbReference type="Pfam" id="PF01475">
    <property type="entry name" value="FUR"/>
    <property type="match status" value="1"/>
</dbReference>
<dbReference type="PANTHER" id="PTHR33202">
    <property type="entry name" value="ZINC UPTAKE REGULATION PROTEIN"/>
    <property type="match status" value="1"/>
</dbReference>
<dbReference type="GO" id="GO:1900376">
    <property type="term" value="P:regulation of secondary metabolite biosynthetic process"/>
    <property type="evidence" value="ECO:0007669"/>
    <property type="project" value="TreeGrafter"/>
</dbReference>
<dbReference type="GO" id="GO:0000976">
    <property type="term" value="F:transcription cis-regulatory region binding"/>
    <property type="evidence" value="ECO:0007669"/>
    <property type="project" value="TreeGrafter"/>
</dbReference>
<feature type="binding site" evidence="11">
    <location>
        <position position="131"/>
    </location>
    <ligand>
        <name>Zn(2+)</name>
        <dbReference type="ChEBI" id="CHEBI:29105"/>
    </ligand>
</feature>
<dbReference type="InterPro" id="IPR043135">
    <property type="entry name" value="Fur_C"/>
</dbReference>
<comment type="similarity">
    <text evidence="2">Belongs to the Fur family.</text>
</comment>
<evidence type="ECO:0000256" key="9">
    <source>
        <dbReference type="ARBA" id="ARBA00023125"/>
    </source>
</evidence>
<dbReference type="EMBL" id="JAAZSQ010000005">
    <property type="protein sequence ID" value="NKX54436.1"/>
    <property type="molecule type" value="Genomic_DNA"/>
</dbReference>
<dbReference type="SUPFAM" id="SSF46785">
    <property type="entry name" value="Winged helix' DNA-binding domain"/>
    <property type="match status" value="1"/>
</dbReference>
<dbReference type="GO" id="GO:0005829">
    <property type="term" value="C:cytosol"/>
    <property type="evidence" value="ECO:0007669"/>
    <property type="project" value="TreeGrafter"/>
</dbReference>
<evidence type="ECO:0000256" key="6">
    <source>
        <dbReference type="ARBA" id="ARBA00022723"/>
    </source>
</evidence>
<evidence type="ECO:0000256" key="8">
    <source>
        <dbReference type="ARBA" id="ARBA00023015"/>
    </source>
</evidence>
<dbReference type="GO" id="GO:0045892">
    <property type="term" value="P:negative regulation of DNA-templated transcription"/>
    <property type="evidence" value="ECO:0007669"/>
    <property type="project" value="TreeGrafter"/>
</dbReference>
<evidence type="ECO:0000256" key="7">
    <source>
        <dbReference type="ARBA" id="ARBA00022833"/>
    </source>
</evidence>
<proteinExistence type="inferred from homology"/>
<comment type="subcellular location">
    <subcellularLocation>
        <location evidence="1">Cytoplasm</location>
    </subcellularLocation>
</comment>
<evidence type="ECO:0000256" key="5">
    <source>
        <dbReference type="ARBA" id="ARBA00022491"/>
    </source>
</evidence>
<organism evidence="13 14">
    <name type="scientific">Arthrobacter mobilis</name>
    <dbReference type="NCBI Taxonomy" id="2724944"/>
    <lineage>
        <taxon>Bacteria</taxon>
        <taxon>Bacillati</taxon>
        <taxon>Actinomycetota</taxon>
        <taxon>Actinomycetes</taxon>
        <taxon>Micrococcales</taxon>
        <taxon>Micrococcaceae</taxon>
        <taxon>Arthrobacter</taxon>
    </lineage>
</organism>
<feature type="binding site" evidence="12">
    <location>
        <position position="85"/>
    </location>
    <ligand>
        <name>Fe cation</name>
        <dbReference type="ChEBI" id="CHEBI:24875"/>
    </ligand>
</feature>
<comment type="cofactor">
    <cofactor evidence="12">
        <name>Mn(2+)</name>
        <dbReference type="ChEBI" id="CHEBI:29035"/>
    </cofactor>
    <cofactor evidence="12">
        <name>Fe(2+)</name>
        <dbReference type="ChEBI" id="CHEBI:29033"/>
    </cofactor>
    <text evidence="12">Binds 1 Mn(2+) or Fe(2+) ion per subunit.</text>
</comment>
<dbReference type="PANTHER" id="PTHR33202:SF2">
    <property type="entry name" value="FERRIC UPTAKE REGULATION PROTEIN"/>
    <property type="match status" value="1"/>
</dbReference>
<feature type="binding site" evidence="12">
    <location>
        <position position="106"/>
    </location>
    <ligand>
        <name>Fe cation</name>
        <dbReference type="ChEBI" id="CHEBI:24875"/>
    </ligand>
</feature>
<keyword evidence="7 11" id="KW-0862">Zinc</keyword>
<evidence type="ECO:0000313" key="14">
    <source>
        <dbReference type="Proteomes" id="UP000544090"/>
    </source>
</evidence>
<evidence type="ECO:0000256" key="12">
    <source>
        <dbReference type="PIRSR" id="PIRSR602481-2"/>
    </source>
</evidence>
<accession>A0A7X6HCG0</accession>
<dbReference type="Proteomes" id="UP000544090">
    <property type="component" value="Unassembled WGS sequence"/>
</dbReference>
<comment type="caution">
    <text evidence="13">The sequence shown here is derived from an EMBL/GenBank/DDBJ whole genome shotgun (WGS) entry which is preliminary data.</text>
</comment>
<dbReference type="FunFam" id="1.10.10.10:FF:000459">
    <property type="entry name" value="Ferric uptake regulation protein"/>
    <property type="match status" value="1"/>
</dbReference>
<dbReference type="GO" id="GO:0008270">
    <property type="term" value="F:zinc ion binding"/>
    <property type="evidence" value="ECO:0007669"/>
    <property type="project" value="TreeGrafter"/>
</dbReference>
<keyword evidence="6 11" id="KW-0479">Metal-binding</keyword>
<keyword evidence="12" id="KW-0408">Iron</keyword>
<protein>
    <submittedName>
        <fullName evidence="13">Transcriptional repressor</fullName>
    </submittedName>
</protein>
<evidence type="ECO:0000256" key="4">
    <source>
        <dbReference type="ARBA" id="ARBA00022490"/>
    </source>
</evidence>
<reference evidence="13 14" key="1">
    <citation type="submission" date="2020-04" db="EMBL/GenBank/DDBJ databases">
        <title>Arthrobacter sp. nov.</title>
        <authorList>
            <person name="Liu S."/>
        </authorList>
    </citation>
    <scope>NUCLEOTIDE SEQUENCE [LARGE SCALE GENOMIC DNA]</scope>
    <source>
        <strain evidence="13 14">E918</strain>
    </source>
</reference>
<feature type="binding site" evidence="11">
    <location>
        <position position="94"/>
    </location>
    <ligand>
        <name>Zn(2+)</name>
        <dbReference type="ChEBI" id="CHEBI:29105"/>
    </ligand>
</feature>
<dbReference type="Gene3D" id="1.10.10.10">
    <property type="entry name" value="Winged helix-like DNA-binding domain superfamily/Winged helix DNA-binding domain"/>
    <property type="match status" value="1"/>
</dbReference>
<feature type="binding site" evidence="12">
    <location>
        <position position="123"/>
    </location>
    <ligand>
        <name>Fe cation</name>
        <dbReference type="ChEBI" id="CHEBI:24875"/>
    </ligand>
</feature>
<feature type="binding site" evidence="11">
    <location>
        <position position="91"/>
    </location>
    <ligand>
        <name>Zn(2+)</name>
        <dbReference type="ChEBI" id="CHEBI:29105"/>
    </ligand>
</feature>